<keyword evidence="3" id="KW-1185">Reference proteome</keyword>
<evidence type="ECO:0000313" key="2">
    <source>
        <dbReference type="EMBL" id="KAG5577637.1"/>
    </source>
</evidence>
<evidence type="ECO:0000313" key="3">
    <source>
        <dbReference type="Proteomes" id="UP000824120"/>
    </source>
</evidence>
<organism evidence="2 3">
    <name type="scientific">Solanum commersonii</name>
    <name type="common">Commerson's wild potato</name>
    <name type="synonym">Commerson's nightshade</name>
    <dbReference type="NCBI Taxonomy" id="4109"/>
    <lineage>
        <taxon>Eukaryota</taxon>
        <taxon>Viridiplantae</taxon>
        <taxon>Streptophyta</taxon>
        <taxon>Embryophyta</taxon>
        <taxon>Tracheophyta</taxon>
        <taxon>Spermatophyta</taxon>
        <taxon>Magnoliopsida</taxon>
        <taxon>eudicotyledons</taxon>
        <taxon>Gunneridae</taxon>
        <taxon>Pentapetalae</taxon>
        <taxon>asterids</taxon>
        <taxon>lamiids</taxon>
        <taxon>Solanales</taxon>
        <taxon>Solanaceae</taxon>
        <taxon>Solanoideae</taxon>
        <taxon>Solaneae</taxon>
        <taxon>Solanum</taxon>
    </lineage>
</organism>
<feature type="region of interest" description="Disordered" evidence="1">
    <location>
        <begin position="61"/>
        <end position="91"/>
    </location>
</feature>
<evidence type="ECO:0000256" key="1">
    <source>
        <dbReference type="SAM" id="MobiDB-lite"/>
    </source>
</evidence>
<accession>A0A9J5WQP4</accession>
<reference evidence="2 3" key="1">
    <citation type="submission" date="2020-09" db="EMBL/GenBank/DDBJ databases">
        <title>De no assembly of potato wild relative species, Solanum commersonii.</title>
        <authorList>
            <person name="Cho K."/>
        </authorList>
    </citation>
    <scope>NUCLEOTIDE SEQUENCE [LARGE SCALE GENOMIC DNA]</scope>
    <source>
        <strain evidence="2">LZ3.2</strain>
        <tissue evidence="2">Leaf</tissue>
    </source>
</reference>
<dbReference type="Proteomes" id="UP000824120">
    <property type="component" value="Chromosome 11"/>
</dbReference>
<dbReference type="PANTHER" id="PTHR45181:SF4">
    <property type="entry name" value="HEAT SHOCK PROTEIN DNAJ WITH TETRATRICOPEPTIDE REPEAT-CONTAINING PROTEIN"/>
    <property type="match status" value="1"/>
</dbReference>
<proteinExistence type="predicted"/>
<dbReference type="AlphaFoldDB" id="A0A9J5WQP4"/>
<dbReference type="EMBL" id="JACXVP010000011">
    <property type="protein sequence ID" value="KAG5577637.1"/>
    <property type="molecule type" value="Genomic_DNA"/>
</dbReference>
<comment type="caution">
    <text evidence="2">The sequence shown here is derived from an EMBL/GenBank/DDBJ whole genome shotgun (WGS) entry which is preliminary data.</text>
</comment>
<feature type="compositionally biased region" description="Polar residues" evidence="1">
    <location>
        <begin position="64"/>
        <end position="82"/>
    </location>
</feature>
<dbReference type="PANTHER" id="PTHR45181">
    <property type="entry name" value="HEAT SHOCK PROTEIN DNAJ WITH TETRATRICOPEPTIDE REPEAT-CONTAINING PROTEIN"/>
    <property type="match status" value="1"/>
</dbReference>
<feature type="non-terminal residue" evidence="2">
    <location>
        <position position="1"/>
    </location>
</feature>
<name>A0A9J5WQP4_SOLCO</name>
<gene>
    <name evidence="2" type="ORF">H5410_057771</name>
</gene>
<sequence length="116" mass="13684">MEGGWRTNEITMPFECGVWRNIMKGWDAFNTRIVFKVGKGAGFVFGGKSGVKRSRYDLEEEMRNNQSRGNESSTFRTHTDFNNYPFERSRSRGQWEDVWRAYKSTQSREPDRNRAN</sequence>
<protein>
    <submittedName>
        <fullName evidence="2">Uncharacterized protein</fullName>
    </submittedName>
</protein>
<dbReference type="OrthoDB" id="10250354at2759"/>